<protein>
    <submittedName>
        <fullName evidence="1">Uncharacterized protein</fullName>
    </submittedName>
</protein>
<gene>
    <name evidence="1" type="ORF">BISU_0190</name>
</gene>
<comment type="caution">
    <text evidence="1">The sequence shown here is derived from an EMBL/GenBank/DDBJ whole genome shotgun (WGS) entry which is preliminary data.</text>
</comment>
<dbReference type="EMBL" id="JGZR01000006">
    <property type="protein sequence ID" value="KFJ03715.1"/>
    <property type="molecule type" value="Genomic_DNA"/>
</dbReference>
<organism evidence="1 2">
    <name type="scientific">Bifidobacterium subtile</name>
    <dbReference type="NCBI Taxonomy" id="77635"/>
    <lineage>
        <taxon>Bacteria</taxon>
        <taxon>Bacillati</taxon>
        <taxon>Actinomycetota</taxon>
        <taxon>Actinomycetes</taxon>
        <taxon>Bifidobacteriales</taxon>
        <taxon>Bifidobacteriaceae</taxon>
        <taxon>Bifidobacterium</taxon>
    </lineage>
</organism>
<proteinExistence type="predicted"/>
<dbReference type="STRING" id="77635.BISU_0190"/>
<evidence type="ECO:0000313" key="2">
    <source>
        <dbReference type="Proteomes" id="UP000029055"/>
    </source>
</evidence>
<dbReference type="GO" id="GO:0006355">
    <property type="term" value="P:regulation of DNA-templated transcription"/>
    <property type="evidence" value="ECO:0007669"/>
    <property type="project" value="InterPro"/>
</dbReference>
<evidence type="ECO:0000313" key="1">
    <source>
        <dbReference type="EMBL" id="KFJ03715.1"/>
    </source>
</evidence>
<reference evidence="1 2" key="1">
    <citation type="submission" date="2014-03" db="EMBL/GenBank/DDBJ databases">
        <title>Genomics of Bifidobacteria.</title>
        <authorList>
            <person name="Ventura M."/>
            <person name="Milani C."/>
            <person name="Lugli G.A."/>
        </authorList>
    </citation>
    <scope>NUCLEOTIDE SEQUENCE [LARGE SCALE GENOMIC DNA]</scope>
    <source>
        <strain evidence="1 2">LMG 11597</strain>
    </source>
</reference>
<sequence>MPIKPCTMLLFIHKTYKAFHMNTATSVVRTSQDVKQKAQQVFKGLGLDMSTDEQSAVP</sequence>
<dbReference type="InterPro" id="IPR013321">
    <property type="entry name" value="Arc_rbn_hlx_hlx"/>
</dbReference>
<name>A0A087E7G4_9BIFI</name>
<keyword evidence="2" id="KW-1185">Reference proteome</keyword>
<dbReference type="Proteomes" id="UP000029055">
    <property type="component" value="Unassembled WGS sequence"/>
</dbReference>
<dbReference type="Gene3D" id="1.10.1220.10">
    <property type="entry name" value="Met repressor-like"/>
    <property type="match status" value="1"/>
</dbReference>
<dbReference type="AlphaFoldDB" id="A0A087E7G4"/>
<accession>A0A087E7G4</accession>